<keyword evidence="5" id="KW-0539">Nucleus</keyword>
<protein>
    <recommendedName>
        <fullName evidence="6">Zn(2)-C6 fungal-type domain-containing protein</fullName>
    </recommendedName>
</protein>
<dbReference type="RefSeq" id="XP_024700782.1">
    <property type="nucleotide sequence ID" value="XM_024851021.1"/>
</dbReference>
<keyword evidence="3" id="KW-0238">DNA-binding</keyword>
<dbReference type="GO" id="GO:0000981">
    <property type="term" value="F:DNA-binding transcription factor activity, RNA polymerase II-specific"/>
    <property type="evidence" value="ECO:0007669"/>
    <property type="project" value="InterPro"/>
</dbReference>
<dbReference type="PANTHER" id="PTHR31001">
    <property type="entry name" value="UNCHARACTERIZED TRANSCRIPTIONAL REGULATORY PROTEIN"/>
    <property type="match status" value="1"/>
</dbReference>
<name>A0A2I2FXX0_9EURO</name>
<dbReference type="CDD" id="cd00067">
    <property type="entry name" value="GAL4"/>
    <property type="match status" value="1"/>
</dbReference>
<evidence type="ECO:0000313" key="8">
    <source>
        <dbReference type="Proteomes" id="UP000234275"/>
    </source>
</evidence>
<dbReference type="EMBL" id="MSFO01000007">
    <property type="protein sequence ID" value="PLB45480.1"/>
    <property type="molecule type" value="Genomic_DNA"/>
</dbReference>
<dbReference type="GeneID" id="36558720"/>
<dbReference type="STRING" id="1392250.A0A2I2FXX0"/>
<dbReference type="AlphaFoldDB" id="A0A2I2FXX0"/>
<gene>
    <name evidence="7" type="ORF">P170DRAFT_449171</name>
</gene>
<comment type="subcellular location">
    <subcellularLocation>
        <location evidence="1">Nucleus</location>
    </subcellularLocation>
</comment>
<dbReference type="SUPFAM" id="SSF57701">
    <property type="entry name" value="Zn2/Cys6 DNA-binding domain"/>
    <property type="match status" value="1"/>
</dbReference>
<dbReference type="CDD" id="cd12148">
    <property type="entry name" value="fungal_TF_MHR"/>
    <property type="match status" value="1"/>
</dbReference>
<evidence type="ECO:0000256" key="2">
    <source>
        <dbReference type="ARBA" id="ARBA00023015"/>
    </source>
</evidence>
<dbReference type="PANTHER" id="PTHR31001:SF40">
    <property type="entry name" value="ZN(II)2CYS6 TRANSCRIPTION FACTOR (EUROFUNG)"/>
    <property type="match status" value="1"/>
</dbReference>
<evidence type="ECO:0000256" key="5">
    <source>
        <dbReference type="ARBA" id="ARBA00023242"/>
    </source>
</evidence>
<evidence type="ECO:0000313" key="7">
    <source>
        <dbReference type="EMBL" id="PLB45480.1"/>
    </source>
</evidence>
<dbReference type="GO" id="GO:0003677">
    <property type="term" value="F:DNA binding"/>
    <property type="evidence" value="ECO:0007669"/>
    <property type="project" value="UniProtKB-KW"/>
</dbReference>
<evidence type="ECO:0000256" key="4">
    <source>
        <dbReference type="ARBA" id="ARBA00023163"/>
    </source>
</evidence>
<dbReference type="GO" id="GO:0009893">
    <property type="term" value="P:positive regulation of metabolic process"/>
    <property type="evidence" value="ECO:0007669"/>
    <property type="project" value="UniProtKB-ARBA"/>
</dbReference>
<keyword evidence="2" id="KW-0805">Transcription regulation</keyword>
<proteinExistence type="predicted"/>
<dbReference type="PROSITE" id="PS50048">
    <property type="entry name" value="ZN2_CY6_FUNGAL_2"/>
    <property type="match status" value="1"/>
</dbReference>
<organism evidence="7 8">
    <name type="scientific">Aspergillus steynii IBT 23096</name>
    <dbReference type="NCBI Taxonomy" id="1392250"/>
    <lineage>
        <taxon>Eukaryota</taxon>
        <taxon>Fungi</taxon>
        <taxon>Dikarya</taxon>
        <taxon>Ascomycota</taxon>
        <taxon>Pezizomycotina</taxon>
        <taxon>Eurotiomycetes</taxon>
        <taxon>Eurotiomycetidae</taxon>
        <taxon>Eurotiales</taxon>
        <taxon>Aspergillaceae</taxon>
        <taxon>Aspergillus</taxon>
        <taxon>Aspergillus subgen. Circumdati</taxon>
    </lineage>
</organism>
<dbReference type="Proteomes" id="UP000234275">
    <property type="component" value="Unassembled WGS sequence"/>
</dbReference>
<dbReference type="VEuPathDB" id="FungiDB:P170DRAFT_449171"/>
<dbReference type="InterPro" id="IPR001138">
    <property type="entry name" value="Zn2Cys6_DnaBD"/>
</dbReference>
<evidence type="ECO:0000256" key="1">
    <source>
        <dbReference type="ARBA" id="ARBA00004123"/>
    </source>
</evidence>
<dbReference type="Gene3D" id="4.10.240.10">
    <property type="entry name" value="Zn(2)-C6 fungal-type DNA-binding domain"/>
    <property type="match status" value="1"/>
</dbReference>
<evidence type="ECO:0000256" key="3">
    <source>
        <dbReference type="ARBA" id="ARBA00023125"/>
    </source>
</evidence>
<dbReference type="InterPro" id="IPR036864">
    <property type="entry name" value="Zn2-C6_fun-type_DNA-bd_sf"/>
</dbReference>
<dbReference type="PROSITE" id="PS00463">
    <property type="entry name" value="ZN2_CY6_FUNGAL_1"/>
    <property type="match status" value="1"/>
</dbReference>
<accession>A0A2I2FXX0</accession>
<dbReference type="Pfam" id="PF00172">
    <property type="entry name" value="Zn_clus"/>
    <property type="match status" value="1"/>
</dbReference>
<feature type="domain" description="Zn(2)-C6 fungal-type" evidence="6">
    <location>
        <begin position="7"/>
        <end position="39"/>
    </location>
</feature>
<dbReference type="GO" id="GO:0005634">
    <property type="term" value="C:nucleus"/>
    <property type="evidence" value="ECO:0007669"/>
    <property type="project" value="UniProtKB-SubCell"/>
</dbReference>
<comment type="caution">
    <text evidence="7">The sequence shown here is derived from an EMBL/GenBank/DDBJ whole genome shotgun (WGS) entry which is preliminary data.</text>
</comment>
<dbReference type="GO" id="GO:0008270">
    <property type="term" value="F:zinc ion binding"/>
    <property type="evidence" value="ECO:0007669"/>
    <property type="project" value="InterPro"/>
</dbReference>
<dbReference type="InterPro" id="IPR050613">
    <property type="entry name" value="Sec_Metabolite_Reg"/>
</dbReference>
<keyword evidence="8" id="KW-1185">Reference proteome</keyword>
<dbReference type="OrthoDB" id="4898680at2759"/>
<dbReference type="SMART" id="SM00066">
    <property type="entry name" value="GAL4"/>
    <property type="match status" value="1"/>
</dbReference>
<keyword evidence="4" id="KW-0804">Transcription</keyword>
<reference evidence="7 8" key="1">
    <citation type="submission" date="2016-12" db="EMBL/GenBank/DDBJ databases">
        <title>The genomes of Aspergillus section Nigri reveals drivers in fungal speciation.</title>
        <authorList>
            <consortium name="DOE Joint Genome Institute"/>
            <person name="Vesth T.C."/>
            <person name="Nybo J."/>
            <person name="Theobald S."/>
            <person name="Brandl J."/>
            <person name="Frisvad J.C."/>
            <person name="Nielsen K.F."/>
            <person name="Lyhne E.K."/>
            <person name="Kogle M.E."/>
            <person name="Kuo A."/>
            <person name="Riley R."/>
            <person name="Clum A."/>
            <person name="Nolan M."/>
            <person name="Lipzen A."/>
            <person name="Salamov A."/>
            <person name="Henrissat B."/>
            <person name="Wiebenga A."/>
            <person name="De Vries R.P."/>
            <person name="Grigoriev I.V."/>
            <person name="Mortensen U.H."/>
            <person name="Andersen M.R."/>
            <person name="Baker S.E."/>
        </authorList>
    </citation>
    <scope>NUCLEOTIDE SEQUENCE [LARGE SCALE GENOMIC DNA]</scope>
    <source>
        <strain evidence="7 8">IBT 23096</strain>
    </source>
</reference>
<sequence length="646" mass="72612">MTSRLAACEVCRKAKLACDHKWPTCTRCENSNKTGICIYRVAPFKRKRPANPSSPEVSKRVHLSGISSSSFNSRPSVYPNPGYLGSSSHATIFEHISLDESAPTGEPRPSDLALSGPPCPQLADDGCLLRGADILRQLLNSFPLTTMNDLVMFWLAKGANLALAEPFTKNWHLAFASRLLRNSAQPLEFASDTSLSDFMAQFVGNNLRWEALGIFFSAVNRATYDIPFFPRLYMTREEQYALRQLCTRLSDASLKISLSLDCLNDLQLILQYENFIIHSNVDGAQSYHPWRKLGDVMSSMFALGYHENVETKTDAPPFLMKLRKTAFARVYSADKNIAIFLGRPPRMSKRFCHFQIPSSFPESHGNEAEWNPEAKPSYTEETRWSALCASLKEEILELARDKQHACEQKLRPFADGNSAIQDRAEAQWRALPPQFRLEGSIRQYNQRSPFERDFLISARLNQLHVLFLLRLLLLDTLVDPDTSIVIIAGEMLALVVEIILIRDQLTNSGTGLIWKIAHYGLPAAGIVLLAMLKQRTSPLPLGKSRTKILQDLSIFVAEIQIGAIVIEADPIYGLITKATQTIQRFLESFYSEPLHPAPETTTADDHRVDDWASVLGQDLWDFESGFWQNLADHPSLMAFDSDLTEA</sequence>
<evidence type="ECO:0000259" key="6">
    <source>
        <dbReference type="PROSITE" id="PS50048"/>
    </source>
</evidence>